<protein>
    <submittedName>
        <fullName evidence="1">Uncharacterized protein</fullName>
    </submittedName>
</protein>
<evidence type="ECO:0000313" key="1">
    <source>
        <dbReference type="EMBL" id="TFY55960.1"/>
    </source>
</evidence>
<reference evidence="1 2" key="1">
    <citation type="submission" date="2019-01" db="EMBL/GenBank/DDBJ databases">
        <title>Genome sequencing of the rare red list fungi Fomitopsis rosea.</title>
        <authorList>
            <person name="Buettner E."/>
            <person name="Kellner H."/>
        </authorList>
    </citation>
    <scope>NUCLEOTIDE SEQUENCE [LARGE SCALE GENOMIC DNA]</scope>
    <source>
        <strain evidence="1 2">DSM 105464</strain>
    </source>
</reference>
<name>A0A4Y9Y0T9_9APHY</name>
<gene>
    <name evidence="1" type="ORF">EVJ58_g7925</name>
</gene>
<accession>A0A4Y9Y0T9</accession>
<dbReference type="EMBL" id="SEKV01000546">
    <property type="protein sequence ID" value="TFY55960.1"/>
    <property type="molecule type" value="Genomic_DNA"/>
</dbReference>
<comment type="caution">
    <text evidence="1">The sequence shown here is derived from an EMBL/GenBank/DDBJ whole genome shotgun (WGS) entry which is preliminary data.</text>
</comment>
<evidence type="ECO:0000313" key="2">
    <source>
        <dbReference type="Proteomes" id="UP000298390"/>
    </source>
</evidence>
<dbReference type="AlphaFoldDB" id="A0A4Y9Y0T9"/>
<dbReference type="Proteomes" id="UP000298390">
    <property type="component" value="Unassembled WGS sequence"/>
</dbReference>
<organism evidence="1 2">
    <name type="scientific">Rhodofomes roseus</name>
    <dbReference type="NCBI Taxonomy" id="34475"/>
    <lineage>
        <taxon>Eukaryota</taxon>
        <taxon>Fungi</taxon>
        <taxon>Dikarya</taxon>
        <taxon>Basidiomycota</taxon>
        <taxon>Agaricomycotina</taxon>
        <taxon>Agaricomycetes</taxon>
        <taxon>Polyporales</taxon>
        <taxon>Rhodofomes</taxon>
    </lineage>
</organism>
<sequence length="357" mass="40932">MEGSSTQSSSLAALTLPGPTSILLGDSPLSPRQPSRTLAERVALPLCERIVAAPNTSTSLVPTVAPQNVEFHVVTLTSGVPLRTRVPITEPSEALEYLNHPFEQENDIEAFRLVDENDAGPDPFFPEEGQHPVPSPQHLLAEGDNGYLATVMWLRMRPSCMETLSKARSEWPTFTSRQWGSRLRASKPLMKVARRTSDRPLPDEEIEPYRNPLPREREHEVWELRIFHFRLSFEHLAYKLHPRITSETDATTRGNIWAEIRDRIRRAWGTGVSSYPSYLEPRYFDSDDDLVRLRHWFALARIMLEWNIRTDLAEDLHLAMRGYVTDAAERIRAVYVALYRNAFKNRDPHVFSLRLTV</sequence>
<proteinExistence type="predicted"/>